<evidence type="ECO:0000256" key="5">
    <source>
        <dbReference type="ARBA" id="ARBA00023136"/>
    </source>
</evidence>
<feature type="transmembrane region" description="Helical" evidence="8">
    <location>
        <begin position="375"/>
        <end position="395"/>
    </location>
</feature>
<keyword evidence="7 8" id="KW-0807">Transducer</keyword>
<protein>
    <recommendedName>
        <fullName evidence="8">Gustatory receptor</fullName>
    </recommendedName>
</protein>
<evidence type="ECO:0000256" key="1">
    <source>
        <dbReference type="ARBA" id="ARBA00004651"/>
    </source>
</evidence>
<dbReference type="Proteomes" id="UP000719412">
    <property type="component" value="Unassembled WGS sequence"/>
</dbReference>
<evidence type="ECO:0000313" key="10">
    <source>
        <dbReference type="Proteomes" id="UP000719412"/>
    </source>
</evidence>
<keyword evidence="6 8" id="KW-0675">Receptor</keyword>
<keyword evidence="2 8" id="KW-1003">Cell membrane</keyword>
<feature type="transmembrane region" description="Helical" evidence="8">
    <location>
        <begin position="181"/>
        <end position="198"/>
    </location>
</feature>
<evidence type="ECO:0000256" key="6">
    <source>
        <dbReference type="ARBA" id="ARBA00023170"/>
    </source>
</evidence>
<evidence type="ECO:0000256" key="8">
    <source>
        <dbReference type="RuleBase" id="RU363108"/>
    </source>
</evidence>
<name>A0A8J6H6M7_TENMO</name>
<dbReference type="Pfam" id="PF08395">
    <property type="entry name" value="7tm_7"/>
    <property type="match status" value="1"/>
</dbReference>
<feature type="transmembrane region" description="Helical" evidence="8">
    <location>
        <begin position="144"/>
        <end position="169"/>
    </location>
</feature>
<dbReference type="EMBL" id="JABDTM020028493">
    <property type="protein sequence ID" value="KAH0808842.1"/>
    <property type="molecule type" value="Genomic_DNA"/>
</dbReference>
<reference evidence="9" key="2">
    <citation type="submission" date="2021-08" db="EMBL/GenBank/DDBJ databases">
        <authorList>
            <person name="Eriksson T."/>
        </authorList>
    </citation>
    <scope>NUCLEOTIDE SEQUENCE</scope>
    <source>
        <strain evidence="9">Stoneville</strain>
        <tissue evidence="9">Whole head</tissue>
    </source>
</reference>
<dbReference type="GO" id="GO:0030424">
    <property type="term" value="C:axon"/>
    <property type="evidence" value="ECO:0007669"/>
    <property type="project" value="TreeGrafter"/>
</dbReference>
<dbReference type="PANTHER" id="PTHR21143">
    <property type="entry name" value="INVERTEBRATE GUSTATORY RECEPTOR"/>
    <property type="match status" value="1"/>
</dbReference>
<evidence type="ECO:0000313" key="9">
    <source>
        <dbReference type="EMBL" id="KAH0808842.1"/>
    </source>
</evidence>
<keyword evidence="4 8" id="KW-1133">Transmembrane helix</keyword>
<feature type="transmembrane region" description="Helical" evidence="8">
    <location>
        <begin position="290"/>
        <end position="312"/>
    </location>
</feature>
<evidence type="ECO:0000256" key="2">
    <source>
        <dbReference type="ARBA" id="ARBA00022475"/>
    </source>
</evidence>
<dbReference type="GO" id="GO:0030425">
    <property type="term" value="C:dendrite"/>
    <property type="evidence" value="ECO:0007669"/>
    <property type="project" value="TreeGrafter"/>
</dbReference>
<dbReference type="GO" id="GO:0008049">
    <property type="term" value="P:male courtship behavior"/>
    <property type="evidence" value="ECO:0007669"/>
    <property type="project" value="TreeGrafter"/>
</dbReference>
<keyword evidence="5 8" id="KW-0472">Membrane</keyword>
<dbReference type="AlphaFoldDB" id="A0A8J6H6M7"/>
<sequence>MTYDETEAVHQGWSRNSAAKITRHERALQDDNGPSTPSSFGRLSFFIATWIKCPRVDNSNFGQTRTSMLYSCIKRHNMSNYKYTRAHIILDFVNEFCSIMIVETVTLGSTIFYENQWTNLIENFRSIDEKLNWPQTKHSYFGNVYLQFFLLLVAFMACNFFHLLGWLYASSVPLLFLARDVAYCYEFFIELFVCKILWDFRDKYKKLYKMLDSSVAGSRKMIKVMELNSISSIRKFERLTRTMADMVTDLNKIFGWPLAFIILRAVLQLLSTAIHILIDAQMKNFHETKHLLISKLALTGLMIVKLNCVFRFDDLCCDLMSEEGDKLIPLCYKLQEKLDDHSSLRTELRRLAKYISHNLPKMSAAGFFYINRSTILNMVATVTTYYIVVIQFNFIN</sequence>
<keyword evidence="10" id="KW-1185">Reference proteome</keyword>
<evidence type="ECO:0000256" key="7">
    <source>
        <dbReference type="ARBA" id="ARBA00023224"/>
    </source>
</evidence>
<feature type="transmembrane region" description="Helical" evidence="8">
    <location>
        <begin position="253"/>
        <end position="278"/>
    </location>
</feature>
<comment type="subcellular location">
    <subcellularLocation>
        <location evidence="1 8">Cell membrane</location>
        <topology evidence="1 8">Multi-pass membrane protein</topology>
    </subcellularLocation>
</comment>
<comment type="caution">
    <text evidence="9">The sequence shown here is derived from an EMBL/GenBank/DDBJ whole genome shotgun (WGS) entry which is preliminary data.</text>
</comment>
<gene>
    <name evidence="9" type="ORF">GEV33_013953</name>
</gene>
<keyword evidence="3 8" id="KW-0812">Transmembrane</keyword>
<organism evidence="9 10">
    <name type="scientific">Tenebrio molitor</name>
    <name type="common">Yellow mealworm beetle</name>
    <dbReference type="NCBI Taxonomy" id="7067"/>
    <lineage>
        <taxon>Eukaryota</taxon>
        <taxon>Metazoa</taxon>
        <taxon>Ecdysozoa</taxon>
        <taxon>Arthropoda</taxon>
        <taxon>Hexapoda</taxon>
        <taxon>Insecta</taxon>
        <taxon>Pterygota</taxon>
        <taxon>Neoptera</taxon>
        <taxon>Endopterygota</taxon>
        <taxon>Coleoptera</taxon>
        <taxon>Polyphaga</taxon>
        <taxon>Cucujiformia</taxon>
        <taxon>Tenebrionidae</taxon>
        <taxon>Tenebrio</taxon>
    </lineage>
</organism>
<dbReference type="GO" id="GO:0007165">
    <property type="term" value="P:signal transduction"/>
    <property type="evidence" value="ECO:0007669"/>
    <property type="project" value="UniProtKB-KW"/>
</dbReference>
<reference evidence="9" key="1">
    <citation type="journal article" date="2020" name="J Insects Food Feed">
        <title>The yellow mealworm (Tenebrio molitor) genome: a resource for the emerging insects as food and feed industry.</title>
        <authorList>
            <person name="Eriksson T."/>
            <person name="Andere A."/>
            <person name="Kelstrup H."/>
            <person name="Emery V."/>
            <person name="Picard C."/>
        </authorList>
    </citation>
    <scope>NUCLEOTIDE SEQUENCE</scope>
    <source>
        <strain evidence="9">Stoneville</strain>
        <tissue evidence="9">Whole head</tissue>
    </source>
</reference>
<evidence type="ECO:0000256" key="3">
    <source>
        <dbReference type="ARBA" id="ARBA00022692"/>
    </source>
</evidence>
<accession>A0A8J6H6M7</accession>
<proteinExistence type="inferred from homology"/>
<comment type="similarity">
    <text evidence="8">Belongs to the insect chemoreceptor superfamily. Gustatory receptor (GR) family.</text>
</comment>
<comment type="caution">
    <text evidence="8">Lacks conserved residue(s) required for the propagation of feature annotation.</text>
</comment>
<dbReference type="GO" id="GO:0007635">
    <property type="term" value="P:chemosensory behavior"/>
    <property type="evidence" value="ECO:0007669"/>
    <property type="project" value="TreeGrafter"/>
</dbReference>
<dbReference type="GO" id="GO:0043025">
    <property type="term" value="C:neuronal cell body"/>
    <property type="evidence" value="ECO:0007669"/>
    <property type="project" value="TreeGrafter"/>
</dbReference>
<evidence type="ECO:0000256" key="4">
    <source>
        <dbReference type="ARBA" id="ARBA00022989"/>
    </source>
</evidence>
<dbReference type="InterPro" id="IPR013604">
    <property type="entry name" value="7TM_chemorcpt"/>
</dbReference>
<dbReference type="GO" id="GO:0050909">
    <property type="term" value="P:sensory perception of taste"/>
    <property type="evidence" value="ECO:0007669"/>
    <property type="project" value="InterPro"/>
</dbReference>
<dbReference type="GO" id="GO:0005886">
    <property type="term" value="C:plasma membrane"/>
    <property type="evidence" value="ECO:0007669"/>
    <property type="project" value="UniProtKB-SubCell"/>
</dbReference>
<dbReference type="PANTHER" id="PTHR21143:SF104">
    <property type="entry name" value="GUSTATORY RECEPTOR 8A-RELATED"/>
    <property type="match status" value="1"/>
</dbReference>
<comment type="function">
    <text evidence="8">Gustatory receptor which mediates acceptance or avoidance behavior, depending on its substrates.</text>
</comment>